<dbReference type="InterPro" id="IPR008207">
    <property type="entry name" value="Sig_transdc_His_kin_Hpt_dom"/>
</dbReference>
<accession>A0A1I2SQ32</accession>
<dbReference type="Pfam" id="PF01627">
    <property type="entry name" value="Hpt"/>
    <property type="match status" value="1"/>
</dbReference>
<dbReference type="SUPFAM" id="SSF47226">
    <property type="entry name" value="Histidine-containing phosphotransfer domain, HPT domain"/>
    <property type="match status" value="1"/>
</dbReference>
<reference evidence="5" key="1">
    <citation type="submission" date="2016-10" db="EMBL/GenBank/DDBJ databases">
        <authorList>
            <person name="Varghese N."/>
            <person name="Submissions S."/>
        </authorList>
    </citation>
    <scope>NUCLEOTIDE SEQUENCE [LARGE SCALE GENOMIC DNA]</scope>
    <source>
        <strain evidence="5">Gh-105</strain>
    </source>
</reference>
<evidence type="ECO:0000313" key="5">
    <source>
        <dbReference type="Proteomes" id="UP000199229"/>
    </source>
</evidence>
<proteinExistence type="predicted"/>
<dbReference type="Proteomes" id="UP000199229">
    <property type="component" value="Unassembled WGS sequence"/>
</dbReference>
<keyword evidence="5" id="KW-1185">Reference proteome</keyword>
<evidence type="ECO:0000256" key="2">
    <source>
        <dbReference type="PROSITE-ProRule" id="PRU00110"/>
    </source>
</evidence>
<dbReference type="EMBL" id="FOPM01000005">
    <property type="protein sequence ID" value="SFG54643.1"/>
    <property type="molecule type" value="Genomic_DNA"/>
</dbReference>
<name>A0A1I2SQ32_9HYPH</name>
<gene>
    <name evidence="4" type="ORF">SAMN05192565_105114</name>
</gene>
<dbReference type="RefSeq" id="WP_091969934.1">
    <property type="nucleotide sequence ID" value="NZ_FOPM01000005.1"/>
</dbReference>
<evidence type="ECO:0000313" key="4">
    <source>
        <dbReference type="EMBL" id="SFG54643.1"/>
    </source>
</evidence>
<dbReference type="OrthoDB" id="8454588at2"/>
<sequence length="103" mass="10557">MAPIDHNHLSAQTGGDPDLTREILDLFARQCRTLLAGITDSAQPARDRADLAHTLKGSALGVGAGAVAAASANLETDLRAGRAPDPTPLAEAVAEVLRAIPPT</sequence>
<keyword evidence="2" id="KW-0597">Phosphoprotein</keyword>
<dbReference type="GO" id="GO:0004672">
    <property type="term" value="F:protein kinase activity"/>
    <property type="evidence" value="ECO:0007669"/>
    <property type="project" value="UniProtKB-ARBA"/>
</dbReference>
<evidence type="ECO:0000256" key="1">
    <source>
        <dbReference type="ARBA" id="ARBA00023012"/>
    </source>
</evidence>
<dbReference type="PROSITE" id="PS50894">
    <property type="entry name" value="HPT"/>
    <property type="match status" value="1"/>
</dbReference>
<dbReference type="AlphaFoldDB" id="A0A1I2SQ32"/>
<organism evidence="4 5">
    <name type="scientific">Methylobacterium gossipiicola</name>
    <dbReference type="NCBI Taxonomy" id="582675"/>
    <lineage>
        <taxon>Bacteria</taxon>
        <taxon>Pseudomonadati</taxon>
        <taxon>Pseudomonadota</taxon>
        <taxon>Alphaproteobacteria</taxon>
        <taxon>Hyphomicrobiales</taxon>
        <taxon>Methylobacteriaceae</taxon>
        <taxon>Methylobacterium</taxon>
    </lineage>
</organism>
<keyword evidence="1" id="KW-0902">Two-component regulatory system</keyword>
<protein>
    <submittedName>
        <fullName evidence="4">HPt (Histidine-containing phosphotransfer) domain-containing protein</fullName>
    </submittedName>
</protein>
<dbReference type="STRING" id="582675.SAMN05192565_105114"/>
<dbReference type="GO" id="GO:0000160">
    <property type="term" value="P:phosphorelay signal transduction system"/>
    <property type="evidence" value="ECO:0007669"/>
    <property type="project" value="UniProtKB-KW"/>
</dbReference>
<evidence type="ECO:0000259" key="3">
    <source>
        <dbReference type="PROSITE" id="PS50894"/>
    </source>
</evidence>
<dbReference type="Gene3D" id="1.20.120.160">
    <property type="entry name" value="HPT domain"/>
    <property type="match status" value="1"/>
</dbReference>
<feature type="modified residue" description="Phosphohistidine" evidence="2">
    <location>
        <position position="53"/>
    </location>
</feature>
<dbReference type="InterPro" id="IPR036641">
    <property type="entry name" value="HPT_dom_sf"/>
</dbReference>
<feature type="domain" description="HPt" evidence="3">
    <location>
        <begin position="16"/>
        <end position="103"/>
    </location>
</feature>